<reference evidence="2 3" key="1">
    <citation type="submission" date="2020-08" db="EMBL/GenBank/DDBJ databases">
        <title>Sequencing the genomes of 1000 actinobacteria strains.</title>
        <authorList>
            <person name="Klenk H.-P."/>
        </authorList>
    </citation>
    <scope>NUCLEOTIDE SEQUENCE [LARGE SCALE GENOMIC DNA]</scope>
    <source>
        <strain evidence="2 3">DSM 43851</strain>
    </source>
</reference>
<dbReference type="EMBL" id="JACHIR010000001">
    <property type="protein sequence ID" value="MBB5892780.1"/>
    <property type="molecule type" value="Genomic_DNA"/>
</dbReference>
<gene>
    <name evidence="2" type="ORF">BJ998_003976</name>
</gene>
<evidence type="ECO:0000313" key="3">
    <source>
        <dbReference type="Proteomes" id="UP000585638"/>
    </source>
</evidence>
<accession>A0A7W9KI17</accession>
<evidence type="ECO:0008006" key="4">
    <source>
        <dbReference type="Google" id="ProtNLM"/>
    </source>
</evidence>
<evidence type="ECO:0000256" key="1">
    <source>
        <dbReference type="SAM" id="MobiDB-lite"/>
    </source>
</evidence>
<feature type="compositionally biased region" description="Polar residues" evidence="1">
    <location>
        <begin position="32"/>
        <end position="45"/>
    </location>
</feature>
<sequence length="172" mass="19067">MSVAPAVEELLKSAALDKVEYYQISARALDKTTPSRAEPSGSTPDAPSENEATPEGEERQDWHLMIRVKPHELGLRARLKVENDDTRIIVDAAALYKVGAEEVPPKEVVVEFIKVEALPTLIPFIREAAFDSARRLGVTPPNIPHRTPKEIVDAIQKDAKNVLDPRSKEVDK</sequence>
<dbReference type="AlphaFoldDB" id="A0A7W9KI17"/>
<organism evidence="2 3">
    <name type="scientific">Kutzneria kofuensis</name>
    <dbReference type="NCBI Taxonomy" id="103725"/>
    <lineage>
        <taxon>Bacteria</taxon>
        <taxon>Bacillati</taxon>
        <taxon>Actinomycetota</taxon>
        <taxon>Actinomycetes</taxon>
        <taxon>Pseudonocardiales</taxon>
        <taxon>Pseudonocardiaceae</taxon>
        <taxon>Kutzneria</taxon>
    </lineage>
</organism>
<name>A0A7W9KI17_9PSEU</name>
<comment type="caution">
    <text evidence="2">The sequence shown here is derived from an EMBL/GenBank/DDBJ whole genome shotgun (WGS) entry which is preliminary data.</text>
</comment>
<dbReference type="RefSeq" id="WP_184863730.1">
    <property type="nucleotide sequence ID" value="NZ_JACHIR010000001.1"/>
</dbReference>
<feature type="region of interest" description="Disordered" evidence="1">
    <location>
        <begin position="30"/>
        <end position="61"/>
    </location>
</feature>
<evidence type="ECO:0000313" key="2">
    <source>
        <dbReference type="EMBL" id="MBB5892780.1"/>
    </source>
</evidence>
<proteinExistence type="predicted"/>
<protein>
    <recommendedName>
        <fullName evidence="4">Preprotein translocase subunit SecB</fullName>
    </recommendedName>
</protein>
<dbReference type="Proteomes" id="UP000585638">
    <property type="component" value="Unassembled WGS sequence"/>
</dbReference>
<keyword evidence="3" id="KW-1185">Reference proteome</keyword>